<sequence length="207" mass="20947">MHCLSLTVVFLALLASASATTHKVEVGKGGLKYTPDTIKAAKGDIIEFHFNSMHTVVASDFNKPCAPATSGGFYSGELPKGDNSFFSVTINNTDPMFFYCAIEGHCQAGMVGVINQATDTLDDYKSAAEKTDKSSSPKSVFGGTLSSKSSSSTSGSQSSATTTGASAASTTSESAATSASVLGVGNLAGPVAGVTCLAIIFGAMVAL</sequence>
<comment type="caution">
    <text evidence="1">The sequence shown here is derived from an EMBL/GenBank/DDBJ whole genome shotgun (WGS) entry which is preliminary data.</text>
</comment>
<organism evidence="1 2">
    <name type="scientific">Fusarium decemcellulare</name>
    <dbReference type="NCBI Taxonomy" id="57161"/>
    <lineage>
        <taxon>Eukaryota</taxon>
        <taxon>Fungi</taxon>
        <taxon>Dikarya</taxon>
        <taxon>Ascomycota</taxon>
        <taxon>Pezizomycotina</taxon>
        <taxon>Sordariomycetes</taxon>
        <taxon>Hypocreomycetidae</taxon>
        <taxon>Hypocreales</taxon>
        <taxon>Nectriaceae</taxon>
        <taxon>Fusarium</taxon>
        <taxon>Fusarium decemcellulare species complex</taxon>
    </lineage>
</organism>
<dbReference type="Proteomes" id="UP001148629">
    <property type="component" value="Unassembled WGS sequence"/>
</dbReference>
<gene>
    <name evidence="1" type="ORF">NM208_g15753</name>
</gene>
<keyword evidence="2" id="KW-1185">Reference proteome</keyword>
<name>A0ACC1REQ9_9HYPO</name>
<evidence type="ECO:0000313" key="2">
    <source>
        <dbReference type="Proteomes" id="UP001148629"/>
    </source>
</evidence>
<evidence type="ECO:0000313" key="1">
    <source>
        <dbReference type="EMBL" id="KAJ3508868.1"/>
    </source>
</evidence>
<accession>A0ACC1REQ9</accession>
<reference evidence="1" key="1">
    <citation type="submission" date="2022-08" db="EMBL/GenBank/DDBJ databases">
        <title>Genome Sequence of Fusarium decemcellulare.</title>
        <authorList>
            <person name="Buettner E."/>
        </authorList>
    </citation>
    <scope>NUCLEOTIDE SEQUENCE</scope>
    <source>
        <strain evidence="1">Babe19</strain>
    </source>
</reference>
<proteinExistence type="predicted"/>
<protein>
    <submittedName>
        <fullName evidence="1">Uncharacterized protein</fullName>
    </submittedName>
</protein>
<dbReference type="EMBL" id="JANRMS010004431">
    <property type="protein sequence ID" value="KAJ3508868.1"/>
    <property type="molecule type" value="Genomic_DNA"/>
</dbReference>